<feature type="binding site" evidence="8">
    <location>
        <position position="153"/>
    </location>
    <ligand>
        <name>Mg(2+)</name>
        <dbReference type="ChEBI" id="CHEBI:18420"/>
    </ligand>
</feature>
<dbReference type="GO" id="GO:0016787">
    <property type="term" value="F:hydrolase activity"/>
    <property type="evidence" value="ECO:0007669"/>
    <property type="project" value="UniProtKB-KW"/>
</dbReference>
<keyword evidence="12" id="KW-1185">Reference proteome</keyword>
<accession>A0ABM9NKG5</accession>
<evidence type="ECO:0000256" key="4">
    <source>
        <dbReference type="ARBA" id="ARBA00022723"/>
    </source>
</evidence>
<dbReference type="Proteomes" id="UP001497493">
    <property type="component" value="Chromosome"/>
</dbReference>
<dbReference type="CDD" id="cd18746">
    <property type="entry name" value="PIN_VapC4-5_FitB-like"/>
    <property type="match status" value="1"/>
</dbReference>
<dbReference type="PANTHER" id="PTHR33653">
    <property type="entry name" value="RIBONUCLEASE VAPC2"/>
    <property type="match status" value="1"/>
</dbReference>
<evidence type="ECO:0000259" key="10">
    <source>
        <dbReference type="Pfam" id="PF01850"/>
    </source>
</evidence>
<evidence type="ECO:0000256" key="8">
    <source>
        <dbReference type="HAMAP-Rule" id="MF_00265"/>
    </source>
</evidence>
<evidence type="ECO:0000313" key="11">
    <source>
        <dbReference type="EMBL" id="CAL1241129.1"/>
    </source>
</evidence>
<feature type="binding site" evidence="8">
    <location>
        <position position="57"/>
    </location>
    <ligand>
        <name>Mg(2+)</name>
        <dbReference type="ChEBI" id="CHEBI:18420"/>
    </ligand>
</feature>
<dbReference type="SUPFAM" id="SSF88723">
    <property type="entry name" value="PIN domain-like"/>
    <property type="match status" value="1"/>
</dbReference>
<reference evidence="11 12" key="1">
    <citation type="submission" date="2024-04" db="EMBL/GenBank/DDBJ databases">
        <authorList>
            <person name="Cremers G."/>
        </authorList>
    </citation>
    <scope>NUCLEOTIDE SEQUENCE [LARGE SCALE GENOMIC DNA]</scope>
    <source>
        <strain evidence="11">MeCH1-AG</strain>
    </source>
</reference>
<protein>
    <recommendedName>
        <fullName evidence="8">Ribonuclease VapC</fullName>
        <shortName evidence="8">RNase VapC</shortName>
        <ecNumber evidence="8">3.1.-.-</ecNumber>
    </recommendedName>
    <alternativeName>
        <fullName evidence="8">Toxin VapC</fullName>
    </alternativeName>
</protein>
<keyword evidence="2 8" id="KW-1277">Toxin-antitoxin system</keyword>
<dbReference type="HAMAP" id="MF_00265">
    <property type="entry name" value="VapC_Nob1"/>
    <property type="match status" value="1"/>
</dbReference>
<comment type="cofactor">
    <cofactor evidence="1 8">
        <name>Mg(2+)</name>
        <dbReference type="ChEBI" id="CHEBI:18420"/>
    </cofactor>
</comment>
<keyword evidence="6 8" id="KW-0460">Magnesium</keyword>
<keyword evidence="4 8" id="KW-0479">Metal-binding</keyword>
<evidence type="ECO:0000256" key="7">
    <source>
        <dbReference type="ARBA" id="ARBA00038093"/>
    </source>
</evidence>
<sequence>MTRPPPADWGAGNATRRANPRDGVNTSSPGANLVAHSATRRANPRDGVSNGRGFLLDTNVVSELRRKQPEPRVLRWFENVSDDKLYLSVLTIGEIRRGIVRLTDQAQQRRLADWLEDTLLPWLGSRLLPVSLAVAEQWGRLCGSAGRPLPTIDSLLAATSLEHGLTLVTRNHGDFQYPGLRVVNPWSEF</sequence>
<dbReference type="Gene3D" id="3.40.50.1010">
    <property type="entry name" value="5'-nuclease"/>
    <property type="match status" value="1"/>
</dbReference>
<dbReference type="PANTHER" id="PTHR33653:SF1">
    <property type="entry name" value="RIBONUCLEASE VAPC2"/>
    <property type="match status" value="1"/>
</dbReference>
<evidence type="ECO:0000256" key="2">
    <source>
        <dbReference type="ARBA" id="ARBA00022649"/>
    </source>
</evidence>
<comment type="function">
    <text evidence="8">Toxic component of a toxin-antitoxin (TA) system. An RNase.</text>
</comment>
<keyword evidence="8" id="KW-0800">Toxin</keyword>
<gene>
    <name evidence="8 11" type="primary">vapC</name>
    <name evidence="11" type="ORF">MECH1_V1_2353</name>
</gene>
<comment type="similarity">
    <text evidence="7 8">Belongs to the PINc/VapC protein family.</text>
</comment>
<evidence type="ECO:0000313" key="12">
    <source>
        <dbReference type="Proteomes" id="UP001497493"/>
    </source>
</evidence>
<evidence type="ECO:0000256" key="1">
    <source>
        <dbReference type="ARBA" id="ARBA00001946"/>
    </source>
</evidence>
<dbReference type="InterPro" id="IPR002716">
    <property type="entry name" value="PIN_dom"/>
</dbReference>
<evidence type="ECO:0000256" key="6">
    <source>
        <dbReference type="ARBA" id="ARBA00022842"/>
    </source>
</evidence>
<evidence type="ECO:0000256" key="3">
    <source>
        <dbReference type="ARBA" id="ARBA00022722"/>
    </source>
</evidence>
<dbReference type="InterPro" id="IPR022907">
    <property type="entry name" value="VapC_family"/>
</dbReference>
<evidence type="ECO:0000256" key="5">
    <source>
        <dbReference type="ARBA" id="ARBA00022801"/>
    </source>
</evidence>
<dbReference type="EMBL" id="OZ026884">
    <property type="protein sequence ID" value="CAL1241129.1"/>
    <property type="molecule type" value="Genomic_DNA"/>
</dbReference>
<dbReference type="InterPro" id="IPR050556">
    <property type="entry name" value="Type_II_TA_system_RNase"/>
</dbReference>
<dbReference type="InterPro" id="IPR029060">
    <property type="entry name" value="PIN-like_dom_sf"/>
</dbReference>
<dbReference type="EC" id="3.1.-.-" evidence="8"/>
<name>A0ABM9NKG5_9GAMM</name>
<keyword evidence="3 8" id="KW-0540">Nuclease</keyword>
<organism evidence="11 12">
    <name type="scientific">Candidatus Methylocalor cossyra</name>
    <dbReference type="NCBI Taxonomy" id="3108543"/>
    <lineage>
        <taxon>Bacteria</taxon>
        <taxon>Pseudomonadati</taxon>
        <taxon>Pseudomonadota</taxon>
        <taxon>Gammaproteobacteria</taxon>
        <taxon>Methylococcales</taxon>
        <taxon>Methylococcaceae</taxon>
        <taxon>Candidatus Methylocalor</taxon>
    </lineage>
</organism>
<evidence type="ECO:0000256" key="9">
    <source>
        <dbReference type="SAM" id="MobiDB-lite"/>
    </source>
</evidence>
<dbReference type="Pfam" id="PF01850">
    <property type="entry name" value="PIN"/>
    <property type="match status" value="1"/>
</dbReference>
<feature type="domain" description="PIN" evidence="10">
    <location>
        <begin position="55"/>
        <end position="172"/>
    </location>
</feature>
<keyword evidence="5 8" id="KW-0378">Hydrolase</keyword>
<proteinExistence type="inferred from homology"/>
<feature type="region of interest" description="Disordered" evidence="9">
    <location>
        <begin position="1"/>
        <end position="31"/>
    </location>
</feature>